<evidence type="ECO:0000313" key="4">
    <source>
        <dbReference type="WBParaSite" id="TCNE_0000666101-mRNA-1"/>
    </source>
</evidence>
<keyword evidence="1" id="KW-0732">Signal</keyword>
<evidence type="ECO:0000256" key="1">
    <source>
        <dbReference type="SAM" id="SignalP"/>
    </source>
</evidence>
<dbReference type="Proteomes" id="UP000050794">
    <property type="component" value="Unassembled WGS sequence"/>
</dbReference>
<dbReference type="AlphaFoldDB" id="A0A183UDU1"/>
<reference evidence="4" key="1">
    <citation type="submission" date="2016-06" db="UniProtKB">
        <authorList>
            <consortium name="WormBaseParasite"/>
        </authorList>
    </citation>
    <scope>IDENTIFICATION</scope>
</reference>
<feature type="signal peptide" evidence="1">
    <location>
        <begin position="1"/>
        <end position="21"/>
    </location>
</feature>
<evidence type="ECO:0000313" key="3">
    <source>
        <dbReference type="Proteomes" id="UP000050794"/>
    </source>
</evidence>
<protein>
    <submittedName>
        <fullName evidence="4">Reverse transcriptase domain-containing protein</fullName>
    </submittedName>
</protein>
<feature type="chain" id="PRO_5044553117" evidence="1">
    <location>
        <begin position="22"/>
        <end position="138"/>
    </location>
</feature>
<reference evidence="2 3" key="2">
    <citation type="submission" date="2018-11" db="EMBL/GenBank/DDBJ databases">
        <authorList>
            <consortium name="Pathogen Informatics"/>
        </authorList>
    </citation>
    <scope>NUCLEOTIDE SEQUENCE [LARGE SCALE GENOMIC DNA]</scope>
</reference>
<name>A0A183UDU1_TOXCA</name>
<proteinExistence type="predicted"/>
<sequence>MPHQPFFCWLFLKCLVKRVLGVLVEASVWMLGKNCAGSVRGAGSRENMLVGIKSKVTRVQADLYDGKVEFYGVNTANGDDVVAPMCFRSLMGARFNTAVLMALDILQFSLNVSSDFDDPNGHFRILKALLNKTVGIKK</sequence>
<gene>
    <name evidence="2" type="ORF">TCNE_LOCUS6661</name>
</gene>
<dbReference type="WBParaSite" id="TCNE_0000666101-mRNA-1">
    <property type="protein sequence ID" value="TCNE_0000666101-mRNA-1"/>
    <property type="gene ID" value="TCNE_0000666101"/>
</dbReference>
<organism evidence="3 4">
    <name type="scientific">Toxocara canis</name>
    <name type="common">Canine roundworm</name>
    <dbReference type="NCBI Taxonomy" id="6265"/>
    <lineage>
        <taxon>Eukaryota</taxon>
        <taxon>Metazoa</taxon>
        <taxon>Ecdysozoa</taxon>
        <taxon>Nematoda</taxon>
        <taxon>Chromadorea</taxon>
        <taxon>Rhabditida</taxon>
        <taxon>Spirurina</taxon>
        <taxon>Ascaridomorpha</taxon>
        <taxon>Ascaridoidea</taxon>
        <taxon>Toxocaridae</taxon>
        <taxon>Toxocara</taxon>
    </lineage>
</organism>
<evidence type="ECO:0000313" key="2">
    <source>
        <dbReference type="EMBL" id="VDM37982.1"/>
    </source>
</evidence>
<dbReference type="EMBL" id="UYWY01019531">
    <property type="protein sequence ID" value="VDM37982.1"/>
    <property type="molecule type" value="Genomic_DNA"/>
</dbReference>
<accession>A0A183UDU1</accession>
<keyword evidence="3" id="KW-1185">Reference proteome</keyword>